<reference evidence="1" key="1">
    <citation type="submission" date="2020-11" db="EMBL/GenBank/DDBJ databases">
        <title>Adaptations for nitrogen fixation in a non-lichenized fungal sporocarp promotes dispersal by wood-feeding termites.</title>
        <authorList>
            <consortium name="DOE Joint Genome Institute"/>
            <person name="Koch R.A."/>
            <person name="Yoon G."/>
            <person name="Arayal U."/>
            <person name="Lail K."/>
            <person name="Amirebrahimi M."/>
            <person name="Labutti K."/>
            <person name="Lipzen A."/>
            <person name="Riley R."/>
            <person name="Barry K."/>
            <person name="Henrissat B."/>
            <person name="Grigoriev I.V."/>
            <person name="Herr J.R."/>
            <person name="Aime M.C."/>
        </authorList>
    </citation>
    <scope>NUCLEOTIDE SEQUENCE</scope>
    <source>
        <strain evidence="1">MCA 3950</strain>
    </source>
</reference>
<dbReference type="EMBL" id="MU250546">
    <property type="protein sequence ID" value="KAG7443308.1"/>
    <property type="molecule type" value="Genomic_DNA"/>
</dbReference>
<gene>
    <name evidence="1" type="ORF">BT62DRAFT_1009519</name>
</gene>
<dbReference type="GeneID" id="66099849"/>
<comment type="caution">
    <text evidence="1">The sequence shown here is derived from an EMBL/GenBank/DDBJ whole genome shotgun (WGS) entry which is preliminary data.</text>
</comment>
<protein>
    <submittedName>
        <fullName evidence="1">Uncharacterized protein</fullName>
    </submittedName>
</protein>
<sequence>MAMLTVDHGQLAFYLNGMVMQAIGVYMGVASPQFTEAAVASRFFVRQMILIGPSGACRSSTLFLSTLDGCVSWRSMLAPSRASGNLLKEIAWETMDFWGEHQAPANEDQQPMDLQPALHSLPKHWYRLWRSRNSGVITEETMPSGELSGRLLLFVFMSNTQQLMVLDVHRYPTSTVMRISHGASEDEAKEREDPGIGAATELRTRSLDSLFRILSPPTSHSQWASTAVNHPRCHAPPLMYRITNWRPISGCGVMFSTERLMVHWNESRT</sequence>
<accession>A0A9P7VLF2</accession>
<dbReference type="Proteomes" id="UP000812287">
    <property type="component" value="Unassembled WGS sequence"/>
</dbReference>
<proteinExistence type="predicted"/>
<evidence type="ECO:0000313" key="1">
    <source>
        <dbReference type="EMBL" id="KAG7443308.1"/>
    </source>
</evidence>
<dbReference type="RefSeq" id="XP_043036808.1">
    <property type="nucleotide sequence ID" value="XM_043177562.1"/>
</dbReference>
<organism evidence="1 2">
    <name type="scientific">Guyanagaster necrorhizus</name>
    <dbReference type="NCBI Taxonomy" id="856835"/>
    <lineage>
        <taxon>Eukaryota</taxon>
        <taxon>Fungi</taxon>
        <taxon>Dikarya</taxon>
        <taxon>Basidiomycota</taxon>
        <taxon>Agaricomycotina</taxon>
        <taxon>Agaricomycetes</taxon>
        <taxon>Agaricomycetidae</taxon>
        <taxon>Agaricales</taxon>
        <taxon>Marasmiineae</taxon>
        <taxon>Physalacriaceae</taxon>
        <taxon>Guyanagaster</taxon>
    </lineage>
</organism>
<name>A0A9P7VLF2_9AGAR</name>
<keyword evidence="2" id="KW-1185">Reference proteome</keyword>
<evidence type="ECO:0000313" key="2">
    <source>
        <dbReference type="Proteomes" id="UP000812287"/>
    </source>
</evidence>
<dbReference type="AlphaFoldDB" id="A0A9P7VLF2"/>